<feature type="non-terminal residue" evidence="1">
    <location>
        <position position="1"/>
    </location>
</feature>
<proteinExistence type="predicted"/>
<name>A0A3M7RHH8_BRAPC</name>
<comment type="caution">
    <text evidence="1">The sequence shown here is derived from an EMBL/GenBank/DDBJ whole genome shotgun (WGS) entry which is preliminary data.</text>
</comment>
<organism evidence="1 2">
    <name type="scientific">Brachionus plicatilis</name>
    <name type="common">Marine rotifer</name>
    <name type="synonym">Brachionus muelleri</name>
    <dbReference type="NCBI Taxonomy" id="10195"/>
    <lineage>
        <taxon>Eukaryota</taxon>
        <taxon>Metazoa</taxon>
        <taxon>Spiralia</taxon>
        <taxon>Gnathifera</taxon>
        <taxon>Rotifera</taxon>
        <taxon>Eurotatoria</taxon>
        <taxon>Monogononta</taxon>
        <taxon>Pseudotrocha</taxon>
        <taxon>Ploima</taxon>
        <taxon>Brachionidae</taxon>
        <taxon>Brachionus</taxon>
    </lineage>
</organism>
<gene>
    <name evidence="1" type="ORF">BpHYR1_016216</name>
</gene>
<accession>A0A3M7RHH8</accession>
<dbReference type="AlphaFoldDB" id="A0A3M7RHH8"/>
<keyword evidence="2" id="KW-1185">Reference proteome</keyword>
<sequence>VFCGEEFVFRDISFSIIELQSSVFLTKESRSLLIISIASFEVIDSGHCEFWYKKQKQNIKTAKA</sequence>
<dbReference type="Proteomes" id="UP000276133">
    <property type="component" value="Unassembled WGS sequence"/>
</dbReference>
<evidence type="ECO:0000313" key="2">
    <source>
        <dbReference type="Proteomes" id="UP000276133"/>
    </source>
</evidence>
<dbReference type="EMBL" id="REGN01003375">
    <property type="protein sequence ID" value="RNA22929.1"/>
    <property type="molecule type" value="Genomic_DNA"/>
</dbReference>
<protein>
    <submittedName>
        <fullName evidence="1">Uncharacterized protein</fullName>
    </submittedName>
</protein>
<evidence type="ECO:0000313" key="1">
    <source>
        <dbReference type="EMBL" id="RNA22929.1"/>
    </source>
</evidence>
<reference evidence="1 2" key="1">
    <citation type="journal article" date="2018" name="Sci. Rep.">
        <title>Genomic signatures of local adaptation to the degree of environmental predictability in rotifers.</title>
        <authorList>
            <person name="Franch-Gras L."/>
            <person name="Hahn C."/>
            <person name="Garcia-Roger E.M."/>
            <person name="Carmona M.J."/>
            <person name="Serra M."/>
            <person name="Gomez A."/>
        </authorList>
    </citation>
    <scope>NUCLEOTIDE SEQUENCE [LARGE SCALE GENOMIC DNA]</scope>
    <source>
        <strain evidence="1">HYR1</strain>
    </source>
</reference>